<feature type="domain" description="Thymidylate kinase-like" evidence="1">
    <location>
        <begin position="5"/>
        <end position="169"/>
    </location>
</feature>
<dbReference type="Proteomes" id="UP000092616">
    <property type="component" value="Unassembled WGS sequence"/>
</dbReference>
<comment type="caution">
    <text evidence="2">The sequence shown here is derived from an EMBL/GenBank/DDBJ whole genome shotgun (WGS) entry which is preliminary data.</text>
</comment>
<accession>A0A1B8QCZ4</accession>
<dbReference type="InterPro" id="IPR027417">
    <property type="entry name" value="P-loop_NTPase"/>
</dbReference>
<dbReference type="AlphaFoldDB" id="A0A1B8QCZ4"/>
<evidence type="ECO:0000259" key="1">
    <source>
        <dbReference type="Pfam" id="PF02223"/>
    </source>
</evidence>
<evidence type="ECO:0000313" key="2">
    <source>
        <dbReference type="EMBL" id="OBX79167.1"/>
    </source>
</evidence>
<sequence length="215" mass="24718">MYIALEGIKGVGKTTILTHLKTLLAESMGKYRFDVISPTHSTPDDHPLEVQYAHEPDNDELREQVYAHRSNYHASHTDWQADMIIGDRSIITSLAVRWHRVNNGLSALSHFKQVRAKEHLIAIPDVVIQLDCDADKLLQRYALRERCYGKQEECLEAILALKQHYQSVNHWLKTQEAIDTVGKNIDWIALDTSHDGYLTVLEQVFMIVQMSMQKI</sequence>
<keyword evidence="3" id="KW-1185">Reference proteome</keyword>
<proteinExistence type="predicted"/>
<reference evidence="2 3" key="1">
    <citation type="submission" date="2016-06" db="EMBL/GenBank/DDBJ databases">
        <title>Draft genome of Moraxella atlantae CCUG 59586.</title>
        <authorList>
            <person name="Salva-Serra F."/>
            <person name="Engstrom-Jakobsson H."/>
            <person name="Thorell K."/>
            <person name="Gonzales-Siles L."/>
            <person name="Karlsson R."/>
            <person name="Boulund F."/>
            <person name="Engstrand L."/>
            <person name="Kristiansson E."/>
            <person name="Moore E."/>
        </authorList>
    </citation>
    <scope>NUCLEOTIDE SEQUENCE [LARGE SCALE GENOMIC DNA]</scope>
    <source>
        <strain evidence="2 3">CCUG 59586</strain>
    </source>
</reference>
<dbReference type="InterPro" id="IPR039430">
    <property type="entry name" value="Thymidylate_kin-like_dom"/>
</dbReference>
<dbReference type="RefSeq" id="WP_067337601.1">
    <property type="nucleotide sequence ID" value="NZ_LZNA01000042.1"/>
</dbReference>
<evidence type="ECO:0000313" key="3">
    <source>
        <dbReference type="Proteomes" id="UP000092616"/>
    </source>
</evidence>
<name>A0A1B8QCZ4_9GAMM</name>
<dbReference type="SUPFAM" id="SSF52540">
    <property type="entry name" value="P-loop containing nucleoside triphosphate hydrolases"/>
    <property type="match status" value="1"/>
</dbReference>
<dbReference type="Gene3D" id="3.40.50.300">
    <property type="entry name" value="P-loop containing nucleotide triphosphate hydrolases"/>
    <property type="match status" value="1"/>
</dbReference>
<dbReference type="EMBL" id="LZNA01000042">
    <property type="protein sequence ID" value="OBX79167.1"/>
    <property type="molecule type" value="Genomic_DNA"/>
</dbReference>
<organism evidence="2 3">
    <name type="scientific">Faucicola atlantae</name>
    <dbReference type="NCBI Taxonomy" id="34059"/>
    <lineage>
        <taxon>Bacteria</taxon>
        <taxon>Pseudomonadati</taxon>
        <taxon>Pseudomonadota</taxon>
        <taxon>Gammaproteobacteria</taxon>
        <taxon>Moraxellales</taxon>
        <taxon>Moraxellaceae</taxon>
        <taxon>Faucicola</taxon>
    </lineage>
</organism>
<gene>
    <name evidence="2" type="ORF">A9306_09200</name>
</gene>
<protein>
    <recommendedName>
        <fullName evidence="1">Thymidylate kinase-like domain-containing protein</fullName>
    </recommendedName>
</protein>
<dbReference type="Pfam" id="PF02223">
    <property type="entry name" value="Thymidylate_kin"/>
    <property type="match status" value="1"/>
</dbReference>